<dbReference type="InterPro" id="IPR002575">
    <property type="entry name" value="Aminoglycoside_PTrfase"/>
</dbReference>
<comment type="caution">
    <text evidence="10">The sequence shown here is derived from an EMBL/GenBank/DDBJ whole genome shotgun (WGS) entry which is preliminary data.</text>
</comment>
<reference evidence="10" key="1">
    <citation type="submission" date="2020-11" db="EMBL/GenBank/DDBJ databases">
        <title>Isolation and identification of active actinomycetes.</title>
        <authorList>
            <person name="Yu B."/>
        </authorList>
    </citation>
    <scope>NUCLEOTIDE SEQUENCE</scope>
    <source>
        <strain evidence="10">NEAU-YB345</strain>
    </source>
</reference>
<feature type="binding site" evidence="8">
    <location>
        <position position="192"/>
    </location>
    <ligand>
        <name>Mg(2+)</name>
        <dbReference type="ChEBI" id="CHEBI:18420"/>
    </ligand>
</feature>
<name>A0A931FBT0_9ACTN</name>
<accession>A0A931FBT0</accession>
<evidence type="ECO:0000256" key="5">
    <source>
        <dbReference type="ARBA" id="ARBA00022840"/>
    </source>
</evidence>
<keyword evidence="2" id="KW-0808">Transferase</keyword>
<protein>
    <submittedName>
        <fullName evidence="10">Aminoglycoside 3'-phosphotransferase</fullName>
    </submittedName>
</protein>
<dbReference type="GO" id="GO:0016301">
    <property type="term" value="F:kinase activity"/>
    <property type="evidence" value="ECO:0007669"/>
    <property type="project" value="UniProtKB-KW"/>
</dbReference>
<dbReference type="PANTHER" id="PTHR21310">
    <property type="entry name" value="AMINOGLYCOSIDE PHOSPHOTRANSFERASE-RELATED-RELATED"/>
    <property type="match status" value="1"/>
</dbReference>
<feature type="active site" description="Proton acceptor" evidence="7">
    <location>
        <position position="173"/>
    </location>
</feature>
<feature type="domain" description="Aminoglycoside phosphotransferase" evidence="9">
    <location>
        <begin position="37"/>
        <end position="240"/>
    </location>
</feature>
<dbReference type="Proteomes" id="UP000657385">
    <property type="component" value="Unassembled WGS sequence"/>
</dbReference>
<keyword evidence="8" id="KW-0479">Metal-binding</keyword>
<keyword evidence="6" id="KW-0046">Antibiotic resistance</keyword>
<keyword evidence="3" id="KW-0547">Nucleotide-binding</keyword>
<keyword evidence="11" id="KW-1185">Reference proteome</keyword>
<dbReference type="GO" id="GO:0046872">
    <property type="term" value="F:metal ion binding"/>
    <property type="evidence" value="ECO:0007669"/>
    <property type="project" value="UniProtKB-KW"/>
</dbReference>
<dbReference type="GO" id="GO:0046677">
    <property type="term" value="P:response to antibiotic"/>
    <property type="evidence" value="ECO:0007669"/>
    <property type="project" value="UniProtKB-KW"/>
</dbReference>
<keyword evidence="8" id="KW-0460">Magnesium</keyword>
<dbReference type="PANTHER" id="PTHR21310:SF41">
    <property type="entry name" value="3'-PHOSPHOTRANSFERASE, PUTATIVE-RELATED"/>
    <property type="match status" value="1"/>
</dbReference>
<evidence type="ECO:0000256" key="4">
    <source>
        <dbReference type="ARBA" id="ARBA00022777"/>
    </source>
</evidence>
<evidence type="ECO:0000256" key="3">
    <source>
        <dbReference type="ARBA" id="ARBA00022741"/>
    </source>
</evidence>
<proteinExistence type="inferred from homology"/>
<feature type="binding site" evidence="8">
    <location>
        <position position="178"/>
    </location>
    <ligand>
        <name>Mg(2+)</name>
        <dbReference type="ChEBI" id="CHEBI:18420"/>
    </ligand>
</feature>
<evidence type="ECO:0000256" key="2">
    <source>
        <dbReference type="ARBA" id="ARBA00022679"/>
    </source>
</evidence>
<dbReference type="InterPro" id="IPR011009">
    <property type="entry name" value="Kinase-like_dom_sf"/>
</dbReference>
<dbReference type="GO" id="GO:0005524">
    <property type="term" value="F:ATP binding"/>
    <property type="evidence" value="ECO:0007669"/>
    <property type="project" value="UniProtKB-KW"/>
</dbReference>
<evidence type="ECO:0000256" key="1">
    <source>
        <dbReference type="ARBA" id="ARBA00006219"/>
    </source>
</evidence>
<dbReference type="CDD" id="cd05150">
    <property type="entry name" value="APH"/>
    <property type="match status" value="1"/>
</dbReference>
<dbReference type="SUPFAM" id="SSF56112">
    <property type="entry name" value="Protein kinase-like (PK-like)"/>
    <property type="match status" value="1"/>
</dbReference>
<evidence type="ECO:0000313" key="11">
    <source>
        <dbReference type="Proteomes" id="UP000657385"/>
    </source>
</evidence>
<evidence type="ECO:0000256" key="8">
    <source>
        <dbReference type="PIRSR" id="PIRSR000706-2"/>
    </source>
</evidence>
<dbReference type="RefSeq" id="WP_196192899.1">
    <property type="nucleotide sequence ID" value="NZ_JADPRT010000002.1"/>
</dbReference>
<comment type="similarity">
    <text evidence="1">Belongs to the aminoglycoside phosphotransferase family.</text>
</comment>
<gene>
    <name evidence="10" type="ORF">I2501_06855</name>
</gene>
<evidence type="ECO:0000259" key="9">
    <source>
        <dbReference type="Pfam" id="PF01636"/>
    </source>
</evidence>
<evidence type="ECO:0000313" key="10">
    <source>
        <dbReference type="EMBL" id="MBF9067758.1"/>
    </source>
</evidence>
<dbReference type="GO" id="GO:0016773">
    <property type="term" value="F:phosphotransferase activity, alcohol group as acceptor"/>
    <property type="evidence" value="ECO:0007669"/>
    <property type="project" value="InterPro"/>
</dbReference>
<sequence length="247" mass="26261">MTVHSGPPPRSVPVPAPVAELAGDRPVTPVWRNEAGGLTFQLGQDETRTFVKWAPAGSGLGFDAEAARLGWAARYTTVPRVLDAGADADGAWLVTAGLPGESAVAPRWLADPATAVRAIGVGLRALHDRLPVDDCPFSWSVADRLAEAGVDPADRPELADAPPVDRLVVCHGDPCSPNTLIHPDGSFSAHVDLDCLGVADRWADLAVATWSLEWNYGPGWDALLLDAYGVAADPERTAFYRRVWEST</sequence>
<dbReference type="AlphaFoldDB" id="A0A931FBT0"/>
<evidence type="ECO:0000256" key="6">
    <source>
        <dbReference type="ARBA" id="ARBA00023251"/>
    </source>
</evidence>
<dbReference type="InterPro" id="IPR051678">
    <property type="entry name" value="AGP_Transferase"/>
</dbReference>
<dbReference type="Gene3D" id="3.90.1200.10">
    <property type="match status" value="1"/>
</dbReference>
<evidence type="ECO:0000256" key="7">
    <source>
        <dbReference type="PIRSR" id="PIRSR000706-1"/>
    </source>
</evidence>
<dbReference type="EMBL" id="JADPRT010000002">
    <property type="protein sequence ID" value="MBF9067758.1"/>
    <property type="molecule type" value="Genomic_DNA"/>
</dbReference>
<dbReference type="Pfam" id="PF01636">
    <property type="entry name" value="APH"/>
    <property type="match status" value="1"/>
</dbReference>
<dbReference type="InterPro" id="IPR024165">
    <property type="entry name" value="Kan/Strep_kinase"/>
</dbReference>
<keyword evidence="5" id="KW-0067">ATP-binding</keyword>
<dbReference type="PIRSF" id="PIRSF000706">
    <property type="entry name" value="Kanamycin_kin"/>
    <property type="match status" value="1"/>
</dbReference>
<keyword evidence="4" id="KW-0418">Kinase</keyword>
<dbReference type="Gene3D" id="3.30.200.20">
    <property type="entry name" value="Phosphorylase Kinase, domain 1"/>
    <property type="match status" value="1"/>
</dbReference>
<organism evidence="10 11">
    <name type="scientific">Streptacidiphilus fuscans</name>
    <dbReference type="NCBI Taxonomy" id="2789292"/>
    <lineage>
        <taxon>Bacteria</taxon>
        <taxon>Bacillati</taxon>
        <taxon>Actinomycetota</taxon>
        <taxon>Actinomycetes</taxon>
        <taxon>Kitasatosporales</taxon>
        <taxon>Streptomycetaceae</taxon>
        <taxon>Streptacidiphilus</taxon>
    </lineage>
</organism>